<protein>
    <submittedName>
        <fullName evidence="2">Arginase family protein</fullName>
    </submittedName>
</protein>
<gene>
    <name evidence="2" type="ORF">KOI35_43470</name>
</gene>
<proteinExistence type="inferred from homology"/>
<name>A0ABS5Z622_9ACTN</name>
<dbReference type="InterPro" id="IPR023696">
    <property type="entry name" value="Ureohydrolase_dom_sf"/>
</dbReference>
<dbReference type="EMBL" id="JAHKKG010000019">
    <property type="protein sequence ID" value="MBU2670384.1"/>
    <property type="molecule type" value="Genomic_DNA"/>
</dbReference>
<dbReference type="Proteomes" id="UP001519654">
    <property type="component" value="Unassembled WGS sequence"/>
</dbReference>
<evidence type="ECO:0000313" key="3">
    <source>
        <dbReference type="Proteomes" id="UP001519654"/>
    </source>
</evidence>
<accession>A0ABS5Z622</accession>
<sequence>MREHPGRRPLIVGGDCSLLLGVFAHVRGVRAAAVGGSQPMWLHADVDVLDPGVLPAVTYRQGGGPDFAQLAALLEPLVVSPRLVGVSVADFRPDLDPDGVHARRLVGLIENCITHL</sequence>
<comment type="caution">
    <text evidence="2">The sequence shown here is derived from an EMBL/GenBank/DDBJ whole genome shotgun (WGS) entry which is preliminary data.</text>
</comment>
<comment type="similarity">
    <text evidence="1">Belongs to the arginase family.</text>
</comment>
<dbReference type="PROSITE" id="PS51409">
    <property type="entry name" value="ARGINASE_2"/>
    <property type="match status" value="1"/>
</dbReference>
<keyword evidence="3" id="KW-1185">Reference proteome</keyword>
<reference evidence="2 3" key="1">
    <citation type="submission" date="2021-06" db="EMBL/GenBank/DDBJ databases">
        <title>Actinoplanes lichenicola sp. nov., and Actinoplanes ovalisporus sp. nov., isolated from lichen in Thailand.</title>
        <authorList>
            <person name="Saeng-In P."/>
            <person name="Kanchanasin P."/>
            <person name="Yuki M."/>
            <person name="Kudo T."/>
            <person name="Ohkuma M."/>
            <person name="Phongsopitanun W."/>
            <person name="Tanasupawat S."/>
        </authorList>
    </citation>
    <scope>NUCLEOTIDE SEQUENCE [LARGE SCALE GENOMIC DNA]</scope>
    <source>
        <strain evidence="2 3">NBRC 110975</strain>
    </source>
</reference>
<evidence type="ECO:0000256" key="1">
    <source>
        <dbReference type="PROSITE-ProRule" id="PRU00742"/>
    </source>
</evidence>
<dbReference type="SUPFAM" id="SSF52768">
    <property type="entry name" value="Arginase/deacetylase"/>
    <property type="match status" value="1"/>
</dbReference>
<evidence type="ECO:0000313" key="2">
    <source>
        <dbReference type="EMBL" id="MBU2670384.1"/>
    </source>
</evidence>
<organism evidence="2 3">
    <name type="scientific">Paractinoplanes bogorensis</name>
    <dbReference type="NCBI Taxonomy" id="1610840"/>
    <lineage>
        <taxon>Bacteria</taxon>
        <taxon>Bacillati</taxon>
        <taxon>Actinomycetota</taxon>
        <taxon>Actinomycetes</taxon>
        <taxon>Micromonosporales</taxon>
        <taxon>Micromonosporaceae</taxon>
        <taxon>Paractinoplanes</taxon>
    </lineage>
</organism>
<dbReference type="Pfam" id="PF00491">
    <property type="entry name" value="Arginase"/>
    <property type="match status" value="1"/>
</dbReference>
<dbReference type="InterPro" id="IPR006035">
    <property type="entry name" value="Ureohydrolase"/>
</dbReference>
<dbReference type="Gene3D" id="3.40.800.10">
    <property type="entry name" value="Ureohydrolase domain"/>
    <property type="match status" value="1"/>
</dbReference>